<organism evidence="3 4">
    <name type="scientific">Sphingomonas gei</name>
    <dbReference type="NCBI Taxonomy" id="1395960"/>
    <lineage>
        <taxon>Bacteria</taxon>
        <taxon>Pseudomonadati</taxon>
        <taxon>Pseudomonadota</taxon>
        <taxon>Alphaproteobacteria</taxon>
        <taxon>Sphingomonadales</taxon>
        <taxon>Sphingomonadaceae</taxon>
        <taxon>Sphingomonas</taxon>
    </lineage>
</organism>
<protein>
    <submittedName>
        <fullName evidence="3">Type IV secretion system protein VirJ</fullName>
    </submittedName>
</protein>
<feature type="domain" description="Bacterial virulence" evidence="2">
    <location>
        <begin position="60"/>
        <end position="243"/>
    </location>
</feature>
<evidence type="ECO:0000313" key="4">
    <source>
        <dbReference type="Proteomes" id="UP000306147"/>
    </source>
</evidence>
<evidence type="ECO:0000259" key="2">
    <source>
        <dbReference type="Pfam" id="PF06057"/>
    </source>
</evidence>
<dbReference type="RefSeq" id="WP_135963569.1">
    <property type="nucleotide sequence ID" value="NZ_SRXT01000003.1"/>
</dbReference>
<evidence type="ECO:0000256" key="1">
    <source>
        <dbReference type="SAM" id="Phobius"/>
    </source>
</evidence>
<dbReference type="OrthoDB" id="9807916at2"/>
<dbReference type="Pfam" id="PF06057">
    <property type="entry name" value="VirJ"/>
    <property type="match status" value="1"/>
</dbReference>
<keyword evidence="4" id="KW-1185">Reference proteome</keyword>
<dbReference type="InterPro" id="IPR029058">
    <property type="entry name" value="AB_hydrolase_fold"/>
</dbReference>
<keyword evidence="1" id="KW-0812">Transmembrane</keyword>
<dbReference type="Gene3D" id="3.40.50.1820">
    <property type="entry name" value="alpha/beta hydrolase"/>
    <property type="match status" value="1"/>
</dbReference>
<comment type="caution">
    <text evidence="3">The sequence shown here is derived from an EMBL/GenBank/DDBJ whole genome shotgun (WGS) entry which is preliminary data.</text>
</comment>
<evidence type="ECO:0000313" key="3">
    <source>
        <dbReference type="EMBL" id="TGX54332.1"/>
    </source>
</evidence>
<dbReference type="Proteomes" id="UP000306147">
    <property type="component" value="Unassembled WGS sequence"/>
</dbReference>
<feature type="transmembrane region" description="Helical" evidence="1">
    <location>
        <begin position="20"/>
        <end position="42"/>
    </location>
</feature>
<dbReference type="SUPFAM" id="SSF53474">
    <property type="entry name" value="alpha/beta-Hydrolases"/>
    <property type="match status" value="1"/>
</dbReference>
<proteinExistence type="predicted"/>
<reference evidence="3 4" key="1">
    <citation type="submission" date="2019-04" db="EMBL/GenBank/DDBJ databases">
        <title>Sphingomonas psychrotolerans sp. nov., isolated from soil in the Tianshan Mountains, Xinjiang, China.</title>
        <authorList>
            <person name="Luo Y."/>
            <person name="Sheng H."/>
        </authorList>
    </citation>
    <scope>NUCLEOTIDE SEQUENCE [LARGE SCALE GENOMIC DNA]</scope>
    <source>
        <strain evidence="3 4">ZFGT-11</strain>
    </source>
</reference>
<gene>
    <name evidence="3" type="ORF">E5A73_09515</name>
</gene>
<name>A0A4V3QZI2_9SPHN</name>
<sequence length="253" mass="26776">MFSRARPRTPQRWIPTWLGWAGILVAILALIVAGLYASAGFFDRDPVHLFGMGGARRPVAAVYFSGDMGLRFGMGPYVADALAEAGVPVLGVASSTAFASHRTRAETDAIVVGAIRQTLQRTGADRVVVLGQSFGADIARVGLADLPQALRAKVAAAVLVVPGRTAYFRADPSGLSYRGTPDADASEAPLLRWLPLVCIRGAAETDTLCPALVAPNVRRIALPGGHFLRNDHALLVRTILDALGPFLKSPEKS</sequence>
<accession>A0A4V3QZI2</accession>
<dbReference type="InterPro" id="IPR010333">
    <property type="entry name" value="VirJ"/>
</dbReference>
<keyword evidence="1" id="KW-0472">Membrane</keyword>
<dbReference type="AlphaFoldDB" id="A0A4V3QZI2"/>
<keyword evidence="1" id="KW-1133">Transmembrane helix</keyword>
<dbReference type="EMBL" id="SRXT01000003">
    <property type="protein sequence ID" value="TGX54332.1"/>
    <property type="molecule type" value="Genomic_DNA"/>
</dbReference>